<accession>A0A1S3KHV2</accession>
<sequence length="259" mass="28476">MAISNFFVFVLALTGAALGAVTPPQPKNPATVPIPVDGGNGVDVPKDSCSCKATTANLSAVVTTQSQQIQRLLTENEIALGDAASMKTQIDQLVRTVDVLKTSLQVQVAEVSALKQGTLKPQVQKFTACPANFKSSPELRSCFLRVWISLNWFDARKYCEVRGGQLLSVDSAAKLDILKNKVFQNENLGDSWASGYLDEATGKWRWVYTGKEFTFSNWDRGEPNAKLNREPCLQLFRSFAFNDKNCQDGNGFVCEFSYA</sequence>
<feature type="signal peptide" evidence="1">
    <location>
        <begin position="1"/>
        <end position="19"/>
    </location>
</feature>
<keyword evidence="3" id="KW-1185">Reference proteome</keyword>
<dbReference type="RefSeq" id="XP_013422054.1">
    <property type="nucleotide sequence ID" value="XM_013566600.1"/>
</dbReference>
<dbReference type="InParanoid" id="A0A1S3KHV2"/>
<dbReference type="InterPro" id="IPR001304">
    <property type="entry name" value="C-type_lectin-like"/>
</dbReference>
<dbReference type="InterPro" id="IPR016186">
    <property type="entry name" value="C-type_lectin-like/link_sf"/>
</dbReference>
<evidence type="ECO:0000256" key="1">
    <source>
        <dbReference type="SAM" id="SignalP"/>
    </source>
</evidence>
<dbReference type="Pfam" id="PF00059">
    <property type="entry name" value="Lectin_C"/>
    <property type="match status" value="1"/>
</dbReference>
<evidence type="ECO:0000259" key="2">
    <source>
        <dbReference type="PROSITE" id="PS50041"/>
    </source>
</evidence>
<feature type="chain" id="PRO_5010277299" evidence="1">
    <location>
        <begin position="20"/>
        <end position="259"/>
    </location>
</feature>
<organism evidence="3 4">
    <name type="scientific">Lingula anatina</name>
    <name type="common">Brachiopod</name>
    <name type="synonym">Lingula unguis</name>
    <dbReference type="NCBI Taxonomy" id="7574"/>
    <lineage>
        <taxon>Eukaryota</taxon>
        <taxon>Metazoa</taxon>
        <taxon>Spiralia</taxon>
        <taxon>Lophotrochozoa</taxon>
        <taxon>Brachiopoda</taxon>
        <taxon>Linguliformea</taxon>
        <taxon>Lingulata</taxon>
        <taxon>Lingulida</taxon>
        <taxon>Linguloidea</taxon>
        <taxon>Lingulidae</taxon>
        <taxon>Lingula</taxon>
    </lineage>
</organism>
<keyword evidence="1" id="KW-0732">Signal</keyword>
<protein>
    <submittedName>
        <fullName evidence="4">Pulmonary surfactant-associated protein D-like</fullName>
    </submittedName>
</protein>
<dbReference type="SUPFAM" id="SSF56436">
    <property type="entry name" value="C-type lectin-like"/>
    <property type="match status" value="1"/>
</dbReference>
<dbReference type="OrthoDB" id="441660at2759"/>
<name>A0A1S3KHV2_LINAN</name>
<evidence type="ECO:0000313" key="4">
    <source>
        <dbReference type="RefSeq" id="XP_013422054.1"/>
    </source>
</evidence>
<evidence type="ECO:0000313" key="3">
    <source>
        <dbReference type="Proteomes" id="UP000085678"/>
    </source>
</evidence>
<dbReference type="PROSITE" id="PS50041">
    <property type="entry name" value="C_TYPE_LECTIN_2"/>
    <property type="match status" value="1"/>
</dbReference>
<dbReference type="CDD" id="cd00037">
    <property type="entry name" value="CLECT"/>
    <property type="match status" value="1"/>
</dbReference>
<dbReference type="InterPro" id="IPR016187">
    <property type="entry name" value="CTDL_fold"/>
</dbReference>
<dbReference type="PANTHER" id="PTHR22803">
    <property type="entry name" value="MANNOSE, PHOSPHOLIPASE, LECTIN RECEPTOR RELATED"/>
    <property type="match status" value="1"/>
</dbReference>
<dbReference type="InterPro" id="IPR050111">
    <property type="entry name" value="C-type_lectin/snaclec_domain"/>
</dbReference>
<dbReference type="KEGG" id="lak:106181992"/>
<gene>
    <name evidence="4" type="primary">LOC106181992</name>
</gene>
<dbReference type="SMART" id="SM00034">
    <property type="entry name" value="CLECT"/>
    <property type="match status" value="1"/>
</dbReference>
<dbReference type="Proteomes" id="UP000085678">
    <property type="component" value="Unplaced"/>
</dbReference>
<dbReference type="GeneID" id="106181992"/>
<reference evidence="4" key="1">
    <citation type="submission" date="2025-08" db="UniProtKB">
        <authorList>
            <consortium name="RefSeq"/>
        </authorList>
    </citation>
    <scope>IDENTIFICATION</scope>
    <source>
        <tissue evidence="4">Gonads</tissue>
    </source>
</reference>
<proteinExistence type="predicted"/>
<feature type="domain" description="C-type lectin" evidence="2">
    <location>
        <begin position="142"/>
        <end position="255"/>
    </location>
</feature>
<dbReference type="AlphaFoldDB" id="A0A1S3KHV2"/>
<dbReference type="Gene3D" id="3.10.100.10">
    <property type="entry name" value="Mannose-Binding Protein A, subunit A"/>
    <property type="match status" value="1"/>
</dbReference>